<feature type="domain" description="Lsr2 dimerization" evidence="3">
    <location>
        <begin position="2"/>
        <end position="54"/>
    </location>
</feature>
<feature type="region of interest" description="Disordered" evidence="2">
    <location>
        <begin position="49"/>
        <end position="77"/>
    </location>
</feature>
<comment type="caution">
    <text evidence="5">The sequence shown here is derived from an EMBL/GenBank/DDBJ whole genome shotgun (WGS) entry which is preliminary data.</text>
</comment>
<dbReference type="InterPro" id="IPR055370">
    <property type="entry name" value="Lsr2_DNA-bd"/>
</dbReference>
<evidence type="ECO:0000259" key="4">
    <source>
        <dbReference type="Pfam" id="PF23359"/>
    </source>
</evidence>
<dbReference type="Gene3D" id="3.30.60.230">
    <property type="entry name" value="Lsr2, dimerization domain"/>
    <property type="match status" value="1"/>
</dbReference>
<gene>
    <name evidence="5" type="ORF">ACFOLH_19445</name>
</gene>
<dbReference type="RefSeq" id="WP_376984561.1">
    <property type="nucleotide sequence ID" value="NZ_JBHRWW010000029.1"/>
</dbReference>
<accession>A0ABV7WMA7</accession>
<keyword evidence="1" id="KW-0238">DNA-binding</keyword>
<dbReference type="InterPro" id="IPR042261">
    <property type="entry name" value="Lsr2-like_dimerization"/>
</dbReference>
<evidence type="ECO:0000313" key="6">
    <source>
        <dbReference type="Proteomes" id="UP001595685"/>
    </source>
</evidence>
<proteinExistence type="predicted"/>
<protein>
    <submittedName>
        <fullName evidence="5">Lsr2 family protein</fullName>
    </submittedName>
</protein>
<sequence length="109" mass="11324">MNVVLVDDIDGSPAVETVTFALDGVSYEIDLSEANASRLRSSVAEFVENGRRAGGNRGRGARASSKPSGSSAGADNATVREWARANGHPVSDRGRIKAEVMAAYTAANS</sequence>
<reference evidence="6" key="1">
    <citation type="journal article" date="2019" name="Int. J. Syst. Evol. Microbiol.">
        <title>The Global Catalogue of Microorganisms (GCM) 10K type strain sequencing project: providing services to taxonomists for standard genome sequencing and annotation.</title>
        <authorList>
            <consortium name="The Broad Institute Genomics Platform"/>
            <consortium name="The Broad Institute Genome Sequencing Center for Infectious Disease"/>
            <person name="Wu L."/>
            <person name="Ma J."/>
        </authorList>
    </citation>
    <scope>NUCLEOTIDE SEQUENCE [LARGE SCALE GENOMIC DNA]</scope>
    <source>
        <strain evidence="6">NCAIM B.02333</strain>
    </source>
</reference>
<dbReference type="InterPro" id="IPR036625">
    <property type="entry name" value="E3-bd_dom_sf"/>
</dbReference>
<evidence type="ECO:0000313" key="5">
    <source>
        <dbReference type="EMBL" id="MFC3690529.1"/>
    </source>
</evidence>
<dbReference type="Proteomes" id="UP001595685">
    <property type="component" value="Unassembled WGS sequence"/>
</dbReference>
<dbReference type="Pfam" id="PF11774">
    <property type="entry name" value="Lsr2"/>
    <property type="match status" value="1"/>
</dbReference>
<evidence type="ECO:0000256" key="1">
    <source>
        <dbReference type="ARBA" id="ARBA00023125"/>
    </source>
</evidence>
<dbReference type="Pfam" id="PF23359">
    <property type="entry name" value="Lsr2_DNA-bd"/>
    <property type="match status" value="1"/>
</dbReference>
<name>A0ABV7WMA7_9MICO</name>
<dbReference type="EMBL" id="JBHRWW010000029">
    <property type="protein sequence ID" value="MFC3690529.1"/>
    <property type="molecule type" value="Genomic_DNA"/>
</dbReference>
<evidence type="ECO:0000259" key="3">
    <source>
        <dbReference type="Pfam" id="PF11774"/>
    </source>
</evidence>
<dbReference type="InterPro" id="IPR024412">
    <property type="entry name" value="Lsr2_dim_dom"/>
</dbReference>
<feature type="domain" description="Lsr2 DNA-binding" evidence="4">
    <location>
        <begin position="72"/>
        <end position="107"/>
    </location>
</feature>
<evidence type="ECO:0000256" key="2">
    <source>
        <dbReference type="SAM" id="MobiDB-lite"/>
    </source>
</evidence>
<feature type="compositionally biased region" description="Low complexity" evidence="2">
    <location>
        <begin position="61"/>
        <end position="74"/>
    </location>
</feature>
<dbReference type="Gene3D" id="4.10.320.10">
    <property type="entry name" value="E3-binding domain"/>
    <property type="match status" value="1"/>
</dbReference>
<organism evidence="5 6">
    <name type="scientific">Aquipuribacter hungaricus</name>
    <dbReference type="NCBI Taxonomy" id="545624"/>
    <lineage>
        <taxon>Bacteria</taxon>
        <taxon>Bacillati</taxon>
        <taxon>Actinomycetota</taxon>
        <taxon>Actinomycetes</taxon>
        <taxon>Micrococcales</taxon>
        <taxon>Intrasporangiaceae</taxon>
        <taxon>Aquipuribacter</taxon>
    </lineage>
</organism>
<keyword evidence="6" id="KW-1185">Reference proteome</keyword>